<dbReference type="AlphaFoldDB" id="A0A1I1P6M4"/>
<dbReference type="Proteomes" id="UP000198598">
    <property type="component" value="Unassembled WGS sequence"/>
</dbReference>
<dbReference type="EMBL" id="FOLQ01000003">
    <property type="protein sequence ID" value="SFD05584.1"/>
    <property type="molecule type" value="Genomic_DNA"/>
</dbReference>
<dbReference type="Pfam" id="PF06445">
    <property type="entry name" value="GyrI-like"/>
    <property type="match status" value="1"/>
</dbReference>
<gene>
    <name evidence="2" type="ORF">SAMN05216167_103145</name>
</gene>
<sequence>MPTDFCYGHLQNPTQIMTTQLSILENALQVTEIPAFTALTFTTCATLLTLSQHVGGVAENLHYEAARLNLDVTGPIQWVYTGVNGDETNEFQLEIALPINQPDRPSAQFTYQVFPSFRCVSYNYTGPWSDLGELYTVLFAQLYRDGYQSDGRIREVYSKVDFENMANCVTEIQIAII</sequence>
<dbReference type="InterPro" id="IPR011256">
    <property type="entry name" value="Reg_factor_effector_dom_sf"/>
</dbReference>
<dbReference type="SMART" id="SM00871">
    <property type="entry name" value="AraC_E_bind"/>
    <property type="match status" value="1"/>
</dbReference>
<evidence type="ECO:0000313" key="2">
    <source>
        <dbReference type="EMBL" id="SFD05584.1"/>
    </source>
</evidence>
<dbReference type="InterPro" id="IPR029442">
    <property type="entry name" value="GyrI-like"/>
</dbReference>
<evidence type="ECO:0000259" key="1">
    <source>
        <dbReference type="SMART" id="SM00871"/>
    </source>
</evidence>
<evidence type="ECO:0000313" key="3">
    <source>
        <dbReference type="Proteomes" id="UP000198598"/>
    </source>
</evidence>
<dbReference type="SUPFAM" id="SSF55136">
    <property type="entry name" value="Probable bacterial effector-binding domain"/>
    <property type="match status" value="1"/>
</dbReference>
<accession>A0A1I1P6M4</accession>
<proteinExistence type="predicted"/>
<dbReference type="STRING" id="662367.SAMN05216167_103145"/>
<dbReference type="Gene3D" id="3.20.80.10">
    <property type="entry name" value="Regulatory factor, effector binding domain"/>
    <property type="match status" value="1"/>
</dbReference>
<feature type="domain" description="AraC effector-binding" evidence="1">
    <location>
        <begin position="26"/>
        <end position="177"/>
    </location>
</feature>
<name>A0A1I1P6M4_9BACT</name>
<reference evidence="2 3" key="1">
    <citation type="submission" date="2016-10" db="EMBL/GenBank/DDBJ databases">
        <authorList>
            <person name="de Groot N.N."/>
        </authorList>
    </citation>
    <scope>NUCLEOTIDE SEQUENCE [LARGE SCALE GENOMIC DNA]</scope>
    <source>
        <strain evidence="2 3">DSM 26130</strain>
    </source>
</reference>
<keyword evidence="3" id="KW-1185">Reference proteome</keyword>
<protein>
    <submittedName>
        <fullName evidence="2">GyrI-like small molecule binding domain-containing protein</fullName>
    </submittedName>
</protein>
<organism evidence="2 3">
    <name type="scientific">Spirosoma endophyticum</name>
    <dbReference type="NCBI Taxonomy" id="662367"/>
    <lineage>
        <taxon>Bacteria</taxon>
        <taxon>Pseudomonadati</taxon>
        <taxon>Bacteroidota</taxon>
        <taxon>Cytophagia</taxon>
        <taxon>Cytophagales</taxon>
        <taxon>Cytophagaceae</taxon>
        <taxon>Spirosoma</taxon>
    </lineage>
</organism>
<dbReference type="InterPro" id="IPR010499">
    <property type="entry name" value="AraC_E-bd"/>
</dbReference>